<dbReference type="AlphaFoldDB" id="A0A1G4QKQ2"/>
<dbReference type="EMBL" id="FMTT01000007">
    <property type="protein sequence ID" value="SCW44991.1"/>
    <property type="molecule type" value="Genomic_DNA"/>
</dbReference>
<accession>A0A1G4QKQ2</accession>
<dbReference type="OrthoDB" id="2626649at2"/>
<sequence>MNTQTTFPFAAQSLLPEAKAELFSMVVYRYEDVFFQANRSGITQETATEPLSDTNEPIHQLLLRILNTRTLHGDQEALLDLYVLLQQDRLLKAPNYPSLHGLFDQKWDNLEIV</sequence>
<reference evidence="2" key="1">
    <citation type="submission" date="2016-10" db="EMBL/GenBank/DDBJ databases">
        <authorList>
            <person name="Varghese N."/>
            <person name="Submissions S."/>
        </authorList>
    </citation>
    <scope>NUCLEOTIDE SEQUENCE [LARGE SCALE GENOMIC DNA]</scope>
    <source>
        <strain evidence="2">CGMCC 1.8946</strain>
    </source>
</reference>
<evidence type="ECO:0000313" key="2">
    <source>
        <dbReference type="Proteomes" id="UP000198601"/>
    </source>
</evidence>
<protein>
    <submittedName>
        <fullName evidence="1">Uncharacterized protein</fullName>
    </submittedName>
</protein>
<dbReference type="RefSeq" id="WP_090669184.1">
    <property type="nucleotide sequence ID" value="NZ_FMTT01000007.1"/>
</dbReference>
<evidence type="ECO:0000313" key="1">
    <source>
        <dbReference type="EMBL" id="SCW44991.1"/>
    </source>
</evidence>
<keyword evidence="2" id="KW-1185">Reference proteome</keyword>
<organism evidence="1 2">
    <name type="scientific">Paenibacillus tianmuensis</name>
    <dbReference type="NCBI Taxonomy" id="624147"/>
    <lineage>
        <taxon>Bacteria</taxon>
        <taxon>Bacillati</taxon>
        <taxon>Bacillota</taxon>
        <taxon>Bacilli</taxon>
        <taxon>Bacillales</taxon>
        <taxon>Paenibacillaceae</taxon>
        <taxon>Paenibacillus</taxon>
    </lineage>
</organism>
<dbReference type="Proteomes" id="UP000198601">
    <property type="component" value="Unassembled WGS sequence"/>
</dbReference>
<gene>
    <name evidence="1" type="ORF">SAMN04487970_1007157</name>
</gene>
<name>A0A1G4QKQ2_9BACL</name>
<proteinExistence type="predicted"/>